<evidence type="ECO:0000256" key="4">
    <source>
        <dbReference type="SAM" id="MobiDB-lite"/>
    </source>
</evidence>
<proteinExistence type="predicted"/>
<evidence type="ECO:0000256" key="3">
    <source>
        <dbReference type="PROSITE-ProRule" id="PRU00023"/>
    </source>
</evidence>
<evidence type="ECO:0000256" key="1">
    <source>
        <dbReference type="ARBA" id="ARBA00022737"/>
    </source>
</evidence>
<feature type="compositionally biased region" description="Acidic residues" evidence="4">
    <location>
        <begin position="89"/>
        <end position="109"/>
    </location>
</feature>
<keyword evidence="2 3" id="KW-0040">ANK repeat</keyword>
<feature type="region of interest" description="Disordered" evidence="4">
    <location>
        <begin position="70"/>
        <end position="125"/>
    </location>
</feature>
<organism evidence="5">
    <name type="scientific">Aureoumbra lagunensis</name>
    <dbReference type="NCBI Taxonomy" id="44058"/>
    <lineage>
        <taxon>Eukaryota</taxon>
        <taxon>Sar</taxon>
        <taxon>Stramenopiles</taxon>
        <taxon>Ochrophyta</taxon>
        <taxon>Pelagophyceae</taxon>
        <taxon>Pelagomonadales</taxon>
        <taxon>Aureoumbra</taxon>
    </lineage>
</organism>
<dbReference type="InterPro" id="IPR036770">
    <property type="entry name" value="Ankyrin_rpt-contain_sf"/>
</dbReference>
<dbReference type="PANTHER" id="PTHR24161:SF121">
    <property type="entry name" value="M-PHASE PHOSPHOPROTEIN 8"/>
    <property type="match status" value="1"/>
</dbReference>
<dbReference type="AlphaFoldDB" id="A0A7S3NPX2"/>
<dbReference type="InterPro" id="IPR002110">
    <property type="entry name" value="Ankyrin_rpt"/>
</dbReference>
<feature type="repeat" description="ANK" evidence="3">
    <location>
        <begin position="196"/>
        <end position="228"/>
    </location>
</feature>
<sequence>MSAQLRAVVGVSVPVVAALGAYYSNQVGVRWRTDEENQDKYSTIGSGTISKLMNNNLLSEFLAQQKPEGVSYCEAGPSSTIPSSGTRSEEEESEDEKEEKTEEEEEEINDIQSKKKDLESEEDADRAVLRAVERRDIIEVRRLLLDSSEETKQIWIHTQNDEGLNALQCAARERGGHELVELLLCHGADANRADALGRTPLHLCAFGGNAKTARLLLLAGANPNKKDFKRGATPAHYAAAFARLDMIRLLILASRQRDDKGLVNARDSLGRTPLHWAALSAHRPWAKLPSIEVARLLVMNGADSMARDTSGNTPAHTAARLGAHDFLSILFYIVDTSPAANKKAASILVMTRPKNQNDEQSLIKKPSNFLLHAADNKGFTPLDIAVARYEASRFRLRFLWRSWPSFTGFTSLDAALYLPRRIPSPAVASGSKPRSGGSTSASSS</sequence>
<feature type="compositionally biased region" description="Polar residues" evidence="4">
    <location>
        <begin position="77"/>
        <end position="86"/>
    </location>
</feature>
<protein>
    <submittedName>
        <fullName evidence="5">Uncharacterized protein</fullName>
    </submittedName>
</protein>
<reference evidence="5" key="1">
    <citation type="submission" date="2021-01" db="EMBL/GenBank/DDBJ databases">
        <authorList>
            <person name="Corre E."/>
            <person name="Pelletier E."/>
            <person name="Niang G."/>
            <person name="Scheremetjew M."/>
            <person name="Finn R."/>
            <person name="Kale V."/>
            <person name="Holt S."/>
            <person name="Cochrane G."/>
            <person name="Meng A."/>
            <person name="Brown T."/>
            <person name="Cohen L."/>
        </authorList>
    </citation>
    <scope>NUCLEOTIDE SEQUENCE</scope>
    <source>
        <strain evidence="5">CCMP1510</strain>
    </source>
</reference>
<evidence type="ECO:0000256" key="2">
    <source>
        <dbReference type="ARBA" id="ARBA00023043"/>
    </source>
</evidence>
<name>A0A7S3NPX2_9STRA</name>
<dbReference type="PROSITE" id="PS50297">
    <property type="entry name" value="ANK_REP_REGION"/>
    <property type="match status" value="2"/>
</dbReference>
<dbReference type="Gene3D" id="1.25.40.20">
    <property type="entry name" value="Ankyrin repeat-containing domain"/>
    <property type="match status" value="2"/>
</dbReference>
<dbReference type="SMART" id="SM00248">
    <property type="entry name" value="ANK"/>
    <property type="match status" value="5"/>
</dbReference>
<feature type="repeat" description="ANK" evidence="3">
    <location>
        <begin position="162"/>
        <end position="195"/>
    </location>
</feature>
<feature type="compositionally biased region" description="Low complexity" evidence="4">
    <location>
        <begin position="435"/>
        <end position="444"/>
    </location>
</feature>
<gene>
    <name evidence="5" type="ORF">ALAG00032_LOCUS15224</name>
</gene>
<dbReference type="EMBL" id="HBIJ01023139">
    <property type="protein sequence ID" value="CAE0374421.1"/>
    <property type="molecule type" value="Transcribed_RNA"/>
</dbReference>
<dbReference type="SUPFAM" id="SSF48403">
    <property type="entry name" value="Ankyrin repeat"/>
    <property type="match status" value="1"/>
</dbReference>
<accession>A0A7S3NPX2</accession>
<dbReference type="PROSITE" id="PS50088">
    <property type="entry name" value="ANK_REPEAT"/>
    <property type="match status" value="3"/>
</dbReference>
<dbReference type="PANTHER" id="PTHR24161">
    <property type="entry name" value="ANK_REP_REGION DOMAIN-CONTAINING PROTEIN-RELATED"/>
    <property type="match status" value="1"/>
</dbReference>
<dbReference type="Pfam" id="PF12796">
    <property type="entry name" value="Ank_2"/>
    <property type="match status" value="2"/>
</dbReference>
<feature type="region of interest" description="Disordered" evidence="4">
    <location>
        <begin position="424"/>
        <end position="444"/>
    </location>
</feature>
<evidence type="ECO:0000313" key="5">
    <source>
        <dbReference type="EMBL" id="CAE0374421.1"/>
    </source>
</evidence>
<keyword evidence="1" id="KW-0677">Repeat</keyword>
<feature type="repeat" description="ANK" evidence="3">
    <location>
        <begin position="269"/>
        <end position="309"/>
    </location>
</feature>